<protein>
    <submittedName>
        <fullName evidence="2">Uncharacterized protein</fullName>
    </submittedName>
</protein>
<name>A0A1M6IPF8_9BACT</name>
<dbReference type="EMBL" id="FQYR01000003">
    <property type="protein sequence ID" value="SHJ36351.1"/>
    <property type="molecule type" value="Genomic_DNA"/>
</dbReference>
<evidence type="ECO:0000313" key="3">
    <source>
        <dbReference type="Proteomes" id="UP000184510"/>
    </source>
</evidence>
<sequence>MFLRTLLSAVFLSTLTALCADEVIRVPNPNAEAINQVGINKKGCGPVSQLNSYAFSSEKWRTVTDKIPGDTEGKRFVYLVKKHGMKFSRHMHGRLRWDYKSGMSSLDLLDYMNDFHAQARLPKIDLETLFIEDKESHEDLLQRTHKHLKKSLNKGFPPIMDLRRFAKIRQKAGYHWRSVYGHFVVVYEIPAQLPQNAQSMTIKYIDPWGGKIRTGTLRIPSGDFFANNNNDRADYKLRKTPCLEADFPGCYVGRQTLKSGVENVLILSATLGDF</sequence>
<dbReference type="AlphaFoldDB" id="A0A1M6IPF8"/>
<dbReference type="OrthoDB" id="196212at2"/>
<gene>
    <name evidence="2" type="ORF">SAMN02745181_1879</name>
</gene>
<organism evidence="2 3">
    <name type="scientific">Rubritalea squalenifaciens DSM 18772</name>
    <dbReference type="NCBI Taxonomy" id="1123071"/>
    <lineage>
        <taxon>Bacteria</taxon>
        <taxon>Pseudomonadati</taxon>
        <taxon>Verrucomicrobiota</taxon>
        <taxon>Verrucomicrobiia</taxon>
        <taxon>Verrucomicrobiales</taxon>
        <taxon>Rubritaleaceae</taxon>
        <taxon>Rubritalea</taxon>
    </lineage>
</organism>
<reference evidence="2 3" key="1">
    <citation type="submission" date="2016-11" db="EMBL/GenBank/DDBJ databases">
        <authorList>
            <person name="Jaros S."/>
            <person name="Januszkiewicz K."/>
            <person name="Wedrychowicz H."/>
        </authorList>
    </citation>
    <scope>NUCLEOTIDE SEQUENCE [LARGE SCALE GENOMIC DNA]</scope>
    <source>
        <strain evidence="2 3">DSM 18772</strain>
    </source>
</reference>
<evidence type="ECO:0000313" key="2">
    <source>
        <dbReference type="EMBL" id="SHJ36351.1"/>
    </source>
</evidence>
<proteinExistence type="predicted"/>
<dbReference type="InParanoid" id="A0A1M6IPF8"/>
<keyword evidence="1" id="KW-0732">Signal</keyword>
<dbReference type="Proteomes" id="UP000184510">
    <property type="component" value="Unassembled WGS sequence"/>
</dbReference>
<accession>A0A1M6IPF8</accession>
<keyword evidence="3" id="KW-1185">Reference proteome</keyword>
<evidence type="ECO:0000256" key="1">
    <source>
        <dbReference type="SAM" id="SignalP"/>
    </source>
</evidence>
<feature type="signal peptide" evidence="1">
    <location>
        <begin position="1"/>
        <end position="19"/>
    </location>
</feature>
<feature type="chain" id="PRO_5009918495" evidence="1">
    <location>
        <begin position="20"/>
        <end position="274"/>
    </location>
</feature>
<dbReference type="RefSeq" id="WP_143183460.1">
    <property type="nucleotide sequence ID" value="NZ_FQYR01000003.1"/>
</dbReference>